<accession>A0A0E9R0Y6</accession>
<dbReference type="EMBL" id="GBXM01085818">
    <property type="protein sequence ID" value="JAH22759.1"/>
    <property type="molecule type" value="Transcribed_RNA"/>
</dbReference>
<name>A0A0E9R0Y6_ANGAN</name>
<reference evidence="1" key="2">
    <citation type="journal article" date="2015" name="Fish Shellfish Immunol.">
        <title>Early steps in the European eel (Anguilla anguilla)-Vibrio vulnificus interaction in the gills: Role of the RtxA13 toxin.</title>
        <authorList>
            <person name="Callol A."/>
            <person name="Pajuelo D."/>
            <person name="Ebbesson L."/>
            <person name="Teles M."/>
            <person name="MacKenzie S."/>
            <person name="Amaro C."/>
        </authorList>
    </citation>
    <scope>NUCLEOTIDE SEQUENCE</scope>
</reference>
<protein>
    <submittedName>
        <fullName evidence="1">Uncharacterized protein</fullName>
    </submittedName>
</protein>
<dbReference type="AlphaFoldDB" id="A0A0E9R0Y6"/>
<sequence>MVDAVSLHYWGTVSNFHTSMINWCSLLVQKRPSCLSIFSRDGIKTRGLFALQGLGFLRRLVGDPAIPSQSKGRLGKSIEKGFKVSSPSL</sequence>
<organism evidence="1">
    <name type="scientific">Anguilla anguilla</name>
    <name type="common">European freshwater eel</name>
    <name type="synonym">Muraena anguilla</name>
    <dbReference type="NCBI Taxonomy" id="7936"/>
    <lineage>
        <taxon>Eukaryota</taxon>
        <taxon>Metazoa</taxon>
        <taxon>Chordata</taxon>
        <taxon>Craniata</taxon>
        <taxon>Vertebrata</taxon>
        <taxon>Euteleostomi</taxon>
        <taxon>Actinopterygii</taxon>
        <taxon>Neopterygii</taxon>
        <taxon>Teleostei</taxon>
        <taxon>Anguilliformes</taxon>
        <taxon>Anguillidae</taxon>
        <taxon>Anguilla</taxon>
    </lineage>
</organism>
<evidence type="ECO:0000313" key="1">
    <source>
        <dbReference type="EMBL" id="JAH22759.1"/>
    </source>
</evidence>
<reference evidence="1" key="1">
    <citation type="submission" date="2014-11" db="EMBL/GenBank/DDBJ databases">
        <authorList>
            <person name="Amaro Gonzalez C."/>
        </authorList>
    </citation>
    <scope>NUCLEOTIDE SEQUENCE</scope>
</reference>
<proteinExistence type="predicted"/>